<organism evidence="1 2">
    <name type="scientific">Halalkalibacter krulwichiae</name>
    <dbReference type="NCBI Taxonomy" id="199441"/>
    <lineage>
        <taxon>Bacteria</taxon>
        <taxon>Bacillati</taxon>
        <taxon>Bacillota</taxon>
        <taxon>Bacilli</taxon>
        <taxon>Bacillales</taxon>
        <taxon>Bacillaceae</taxon>
        <taxon>Halalkalibacter</taxon>
    </lineage>
</organism>
<gene>
    <name evidence="1" type="ORF">BkAM31D_06895</name>
</gene>
<reference evidence="1 2" key="1">
    <citation type="submission" date="2017-04" db="EMBL/GenBank/DDBJ databases">
        <title>Bacillus krulwichiae AM31D Genome sequencing and assembly.</title>
        <authorList>
            <person name="Krulwich T.A."/>
            <person name="Anastor L."/>
            <person name="Ehrlich R."/>
            <person name="Ehrlich G.D."/>
            <person name="Janto B."/>
        </authorList>
    </citation>
    <scope>NUCLEOTIDE SEQUENCE [LARGE SCALE GENOMIC DNA]</scope>
    <source>
        <strain evidence="1 2">AM31D</strain>
    </source>
</reference>
<sequence precursor="true">MLKNKVVLLAAILLIVVAAVIRFNQIQENHEANKVIAENCIDNEGTVIIQEGLFFTLTSVTCEEGL</sequence>
<dbReference type="Proteomes" id="UP000193006">
    <property type="component" value="Chromosome"/>
</dbReference>
<dbReference type="STRING" id="199441.BkAM31D_06895"/>
<evidence type="ECO:0000313" key="2">
    <source>
        <dbReference type="Proteomes" id="UP000193006"/>
    </source>
</evidence>
<evidence type="ECO:0000313" key="1">
    <source>
        <dbReference type="EMBL" id="ARK29608.1"/>
    </source>
</evidence>
<dbReference type="AlphaFoldDB" id="A0A1X9M855"/>
<proteinExistence type="predicted"/>
<accession>A0A1X9M855</accession>
<dbReference type="EMBL" id="CP020814">
    <property type="protein sequence ID" value="ARK29608.1"/>
    <property type="molecule type" value="Genomic_DNA"/>
</dbReference>
<name>A0A1X9M855_9BACI</name>
<dbReference type="KEGG" id="bkw:BkAM31D_06895"/>
<keyword evidence="2" id="KW-1185">Reference proteome</keyword>
<protein>
    <submittedName>
        <fullName evidence="1">Uncharacterized protein</fullName>
    </submittedName>
</protein>